<gene>
    <name evidence="2" type="ORF">NOG11_02575</name>
</gene>
<evidence type="ECO:0000313" key="3">
    <source>
        <dbReference type="Proteomes" id="UP001142610"/>
    </source>
</evidence>
<dbReference type="Proteomes" id="UP001142610">
    <property type="component" value="Unassembled WGS sequence"/>
</dbReference>
<proteinExistence type="predicted"/>
<feature type="transmembrane region" description="Helical" evidence="1">
    <location>
        <begin position="12"/>
        <end position="33"/>
    </location>
</feature>
<dbReference type="EMBL" id="JANIBC010000001">
    <property type="protein sequence ID" value="MCQ8184262.1"/>
    <property type="molecule type" value="Genomic_DNA"/>
</dbReference>
<sequence length="238" mass="26295">MAAHVAGQNWLAVGIDLVIVVVGVFLGIQLGNWNAARADEQRHEAALDQLAEEIAANRLIVQDYRATYEERVDTVQRSADLLRQCASGPEVLAEVEAGLQLLRGTPGFYPQTSAIRALTEDDSLKRQQGEVERQALQELRRIIERIDDGAAFLEDIPFRNPIEAHPIIAYASSLTDDSAETGLYRDIVLTVPLSEACRDADLLKALYSYERVGSFSLRLADMADDILDRTTTTLGLQD</sequence>
<keyword evidence="1" id="KW-1133">Transmembrane helix</keyword>
<comment type="caution">
    <text evidence="2">The sequence shown here is derived from an EMBL/GenBank/DDBJ whole genome shotgun (WGS) entry which is preliminary data.</text>
</comment>
<evidence type="ECO:0000313" key="2">
    <source>
        <dbReference type="EMBL" id="MCQ8184262.1"/>
    </source>
</evidence>
<keyword evidence="1" id="KW-0812">Transmembrane</keyword>
<keyword evidence="3" id="KW-1185">Reference proteome</keyword>
<keyword evidence="1" id="KW-0472">Membrane</keyword>
<reference evidence="2" key="1">
    <citation type="submission" date="2022-07" db="EMBL/GenBank/DDBJ databases">
        <title>Parvularcula maris sp. nov., an algicidal bacterium isolated from seawater.</title>
        <authorList>
            <person name="Li F."/>
        </authorList>
    </citation>
    <scope>NUCLEOTIDE SEQUENCE</scope>
    <source>
        <strain evidence="2">BGMRC 0090</strain>
    </source>
</reference>
<evidence type="ECO:0000256" key="1">
    <source>
        <dbReference type="SAM" id="Phobius"/>
    </source>
</evidence>
<protein>
    <submittedName>
        <fullName evidence="2">Uncharacterized protein</fullName>
    </submittedName>
</protein>
<accession>A0A9X2RIW5</accession>
<dbReference type="AlphaFoldDB" id="A0A9X2RIW5"/>
<organism evidence="2 3">
    <name type="scientific">Parvularcula maris</name>
    <dbReference type="NCBI Taxonomy" id="2965077"/>
    <lineage>
        <taxon>Bacteria</taxon>
        <taxon>Pseudomonadati</taxon>
        <taxon>Pseudomonadota</taxon>
        <taxon>Alphaproteobacteria</taxon>
        <taxon>Parvularculales</taxon>
        <taxon>Parvularculaceae</taxon>
        <taxon>Parvularcula</taxon>
    </lineage>
</organism>
<name>A0A9X2RIW5_9PROT</name>